<feature type="compositionally biased region" description="Basic residues" evidence="1">
    <location>
        <begin position="51"/>
        <end position="63"/>
    </location>
</feature>
<name>A0ABU6Q5T2_9FABA</name>
<dbReference type="Proteomes" id="UP001341840">
    <property type="component" value="Unassembled WGS sequence"/>
</dbReference>
<protein>
    <submittedName>
        <fullName evidence="2">Uncharacterized protein</fullName>
    </submittedName>
</protein>
<sequence length="95" mass="10670">MPYSSSSSNLRSSSSDSSNSGSEFHPWGRAIGRGNAEYVPMDGMDDLHSPTRVRSRWRTRKRMGSTLEKQIASSSNKKKMKVLSEVNVENSRLFD</sequence>
<organism evidence="2 3">
    <name type="scientific">Stylosanthes scabra</name>
    <dbReference type="NCBI Taxonomy" id="79078"/>
    <lineage>
        <taxon>Eukaryota</taxon>
        <taxon>Viridiplantae</taxon>
        <taxon>Streptophyta</taxon>
        <taxon>Embryophyta</taxon>
        <taxon>Tracheophyta</taxon>
        <taxon>Spermatophyta</taxon>
        <taxon>Magnoliopsida</taxon>
        <taxon>eudicotyledons</taxon>
        <taxon>Gunneridae</taxon>
        <taxon>Pentapetalae</taxon>
        <taxon>rosids</taxon>
        <taxon>fabids</taxon>
        <taxon>Fabales</taxon>
        <taxon>Fabaceae</taxon>
        <taxon>Papilionoideae</taxon>
        <taxon>50 kb inversion clade</taxon>
        <taxon>dalbergioids sensu lato</taxon>
        <taxon>Dalbergieae</taxon>
        <taxon>Pterocarpus clade</taxon>
        <taxon>Stylosanthes</taxon>
    </lineage>
</organism>
<evidence type="ECO:0000313" key="3">
    <source>
        <dbReference type="Proteomes" id="UP001341840"/>
    </source>
</evidence>
<gene>
    <name evidence="2" type="ORF">PIB30_011153</name>
</gene>
<evidence type="ECO:0000256" key="1">
    <source>
        <dbReference type="SAM" id="MobiDB-lite"/>
    </source>
</evidence>
<feature type="region of interest" description="Disordered" evidence="1">
    <location>
        <begin position="1"/>
        <end position="83"/>
    </location>
</feature>
<proteinExistence type="predicted"/>
<accession>A0ABU6Q5T2</accession>
<reference evidence="2 3" key="1">
    <citation type="journal article" date="2023" name="Plants (Basel)">
        <title>Bridging the Gap: Combining Genomics and Transcriptomics Approaches to Understand Stylosanthes scabra, an Orphan Legume from the Brazilian Caatinga.</title>
        <authorList>
            <person name="Ferreira-Neto J.R.C."/>
            <person name="da Silva M.D."/>
            <person name="Binneck E."/>
            <person name="de Melo N.F."/>
            <person name="da Silva R.H."/>
            <person name="de Melo A.L.T.M."/>
            <person name="Pandolfi V."/>
            <person name="Bustamante F.O."/>
            <person name="Brasileiro-Vidal A.C."/>
            <person name="Benko-Iseppon A.M."/>
        </authorList>
    </citation>
    <scope>NUCLEOTIDE SEQUENCE [LARGE SCALE GENOMIC DNA]</scope>
    <source>
        <tissue evidence="2">Leaves</tissue>
    </source>
</reference>
<evidence type="ECO:0000313" key="2">
    <source>
        <dbReference type="EMBL" id="MED6107138.1"/>
    </source>
</evidence>
<keyword evidence="3" id="KW-1185">Reference proteome</keyword>
<comment type="caution">
    <text evidence="2">The sequence shown here is derived from an EMBL/GenBank/DDBJ whole genome shotgun (WGS) entry which is preliminary data.</text>
</comment>
<dbReference type="EMBL" id="JASCZI010000027">
    <property type="protein sequence ID" value="MED6107138.1"/>
    <property type="molecule type" value="Genomic_DNA"/>
</dbReference>
<feature type="compositionally biased region" description="Low complexity" evidence="1">
    <location>
        <begin position="1"/>
        <end position="22"/>
    </location>
</feature>